<organism evidence="1 2">
    <name type="scientific">Choiromyces venosus 120613-1</name>
    <dbReference type="NCBI Taxonomy" id="1336337"/>
    <lineage>
        <taxon>Eukaryota</taxon>
        <taxon>Fungi</taxon>
        <taxon>Dikarya</taxon>
        <taxon>Ascomycota</taxon>
        <taxon>Pezizomycotina</taxon>
        <taxon>Pezizomycetes</taxon>
        <taxon>Pezizales</taxon>
        <taxon>Tuberaceae</taxon>
        <taxon>Choiromyces</taxon>
    </lineage>
</organism>
<evidence type="ECO:0000313" key="1">
    <source>
        <dbReference type="EMBL" id="RPA98477.1"/>
    </source>
</evidence>
<dbReference type="AlphaFoldDB" id="A0A3N4JMF0"/>
<protein>
    <submittedName>
        <fullName evidence="1">Uncharacterized protein</fullName>
    </submittedName>
</protein>
<accession>A0A3N4JMF0</accession>
<dbReference type="EMBL" id="ML120395">
    <property type="protein sequence ID" value="RPA98477.1"/>
    <property type="molecule type" value="Genomic_DNA"/>
</dbReference>
<gene>
    <name evidence="1" type="ORF">L873DRAFT_1028151</name>
</gene>
<name>A0A3N4JMF0_9PEZI</name>
<evidence type="ECO:0000313" key="2">
    <source>
        <dbReference type="Proteomes" id="UP000276215"/>
    </source>
</evidence>
<sequence>MPYSTYQYTQRWSIHDREDTQTTVVLLTVHNQYSRTSSISTPLISNSQYLPLVSLNQPTSELHTQYPKHCTHQVTSPPFSH</sequence>
<proteinExistence type="predicted"/>
<dbReference type="Proteomes" id="UP000276215">
    <property type="component" value="Unassembled WGS sequence"/>
</dbReference>
<keyword evidence="2" id="KW-1185">Reference proteome</keyword>
<reference evidence="1 2" key="1">
    <citation type="journal article" date="2018" name="Nat. Ecol. Evol.">
        <title>Pezizomycetes genomes reveal the molecular basis of ectomycorrhizal truffle lifestyle.</title>
        <authorList>
            <person name="Murat C."/>
            <person name="Payen T."/>
            <person name="Noel B."/>
            <person name="Kuo A."/>
            <person name="Morin E."/>
            <person name="Chen J."/>
            <person name="Kohler A."/>
            <person name="Krizsan K."/>
            <person name="Balestrini R."/>
            <person name="Da Silva C."/>
            <person name="Montanini B."/>
            <person name="Hainaut M."/>
            <person name="Levati E."/>
            <person name="Barry K.W."/>
            <person name="Belfiori B."/>
            <person name="Cichocki N."/>
            <person name="Clum A."/>
            <person name="Dockter R.B."/>
            <person name="Fauchery L."/>
            <person name="Guy J."/>
            <person name="Iotti M."/>
            <person name="Le Tacon F."/>
            <person name="Lindquist E.A."/>
            <person name="Lipzen A."/>
            <person name="Malagnac F."/>
            <person name="Mello A."/>
            <person name="Molinier V."/>
            <person name="Miyauchi S."/>
            <person name="Poulain J."/>
            <person name="Riccioni C."/>
            <person name="Rubini A."/>
            <person name="Sitrit Y."/>
            <person name="Splivallo R."/>
            <person name="Traeger S."/>
            <person name="Wang M."/>
            <person name="Zifcakova L."/>
            <person name="Wipf D."/>
            <person name="Zambonelli A."/>
            <person name="Paolocci F."/>
            <person name="Nowrousian M."/>
            <person name="Ottonello S."/>
            <person name="Baldrian P."/>
            <person name="Spatafora J.W."/>
            <person name="Henrissat B."/>
            <person name="Nagy L.G."/>
            <person name="Aury J.M."/>
            <person name="Wincker P."/>
            <person name="Grigoriev I.V."/>
            <person name="Bonfante P."/>
            <person name="Martin F.M."/>
        </authorList>
    </citation>
    <scope>NUCLEOTIDE SEQUENCE [LARGE SCALE GENOMIC DNA]</scope>
    <source>
        <strain evidence="1 2">120613-1</strain>
    </source>
</reference>